<sequence>MNDFSHLGELDARHRASMGYSSATKIVGRVADLSAAIRPLSRIKPALRSRYLVKGWLDRGASSVVYGESNVGKTFLALDLALHVAAGEDWRGHRVPDGEKWAGPVLYVASEGGAGINNRIEAMRREAPDLMAKIEAKDNGAFGLLSEPLDLCTSNDADYLLQAIRDGWDNVALIVVDTLARTMGGGDENTAKDMGVFIRNIDLLRKETGAHVMVIHHSGKDASKGARGSGSLRAAVDTEIELTRNDGVVMAEARKQRDMPCDGVFAYRLKSVFLGFDEDGDKVTSAVVEATEPVKRKVRLTGTDKIALQALDDCIRDHGQKMASDNYPQNRQCVSLERWREYCDRHSLSSGESDSAKRKAFFTVKNRLQEKEVVRIVDGYLWRVGHDEQALPTLPTVTSNGVGEGHATVTAVTALYKSGNAGNADPAPADLHQQDLSQAPQAMPDADEADPDMWR</sequence>
<dbReference type="SMART" id="SM00382">
    <property type="entry name" value="AAA"/>
    <property type="match status" value="1"/>
</dbReference>
<keyword evidence="3" id="KW-0378">Hydrolase</keyword>
<proteinExistence type="predicted"/>
<dbReference type="EMBL" id="JANAVZ010000007">
    <property type="protein sequence ID" value="MCT4333788.1"/>
    <property type="molecule type" value="Genomic_DNA"/>
</dbReference>
<keyword evidence="4" id="KW-1185">Reference proteome</keyword>
<dbReference type="GO" id="GO:0004386">
    <property type="term" value="F:helicase activity"/>
    <property type="evidence" value="ECO:0007669"/>
    <property type="project" value="UniProtKB-KW"/>
</dbReference>
<dbReference type="CDD" id="cd01125">
    <property type="entry name" value="RepA_RSF1010_like"/>
    <property type="match status" value="1"/>
</dbReference>
<evidence type="ECO:0000256" key="1">
    <source>
        <dbReference type="SAM" id="MobiDB-lite"/>
    </source>
</evidence>
<feature type="region of interest" description="Disordered" evidence="1">
    <location>
        <begin position="420"/>
        <end position="455"/>
    </location>
</feature>
<dbReference type="Pfam" id="PF13481">
    <property type="entry name" value="AAA_25"/>
    <property type="match status" value="1"/>
</dbReference>
<comment type="caution">
    <text evidence="3">The sequence shown here is derived from an EMBL/GenBank/DDBJ whole genome shotgun (WGS) entry which is preliminary data.</text>
</comment>
<accession>A0ABT2KB88</accession>
<gene>
    <name evidence="3" type="ORF">MU516_13030</name>
</gene>
<dbReference type="Gene3D" id="3.40.50.300">
    <property type="entry name" value="P-loop containing nucleotide triphosphate hydrolases"/>
    <property type="match status" value="1"/>
</dbReference>
<dbReference type="InterPro" id="IPR003593">
    <property type="entry name" value="AAA+_ATPase"/>
</dbReference>
<keyword evidence="3" id="KW-0347">Helicase</keyword>
<reference evidence="3 4" key="1">
    <citation type="submission" date="2022-04" db="EMBL/GenBank/DDBJ databases">
        <title>Paracoccus sp. YLB-12 draft genome sequence.</title>
        <authorList>
            <person name="Yu L."/>
        </authorList>
    </citation>
    <scope>NUCLEOTIDE SEQUENCE [LARGE SCALE GENOMIC DNA]</scope>
    <source>
        <strain evidence="3 4">YLB-12</strain>
    </source>
</reference>
<name>A0ABT2KB88_9RHOB</name>
<dbReference type="InterPro" id="IPR027417">
    <property type="entry name" value="P-loop_NTPase"/>
</dbReference>
<keyword evidence="3" id="KW-0067">ATP-binding</keyword>
<evidence type="ECO:0000313" key="4">
    <source>
        <dbReference type="Proteomes" id="UP001320702"/>
    </source>
</evidence>
<organism evidence="3 4">
    <name type="scientific">Paracoccus maritimus</name>
    <dbReference type="NCBI Taxonomy" id="2933292"/>
    <lineage>
        <taxon>Bacteria</taxon>
        <taxon>Pseudomonadati</taxon>
        <taxon>Pseudomonadota</taxon>
        <taxon>Alphaproteobacteria</taxon>
        <taxon>Rhodobacterales</taxon>
        <taxon>Paracoccaceae</taxon>
        <taxon>Paracoccus</taxon>
    </lineage>
</organism>
<keyword evidence="3" id="KW-0547">Nucleotide-binding</keyword>
<evidence type="ECO:0000313" key="3">
    <source>
        <dbReference type="EMBL" id="MCT4333788.1"/>
    </source>
</evidence>
<dbReference type="InterPro" id="IPR038724">
    <property type="entry name" value="RepA"/>
</dbReference>
<dbReference type="Proteomes" id="UP001320702">
    <property type="component" value="Unassembled WGS sequence"/>
</dbReference>
<evidence type="ECO:0000259" key="2">
    <source>
        <dbReference type="SMART" id="SM00382"/>
    </source>
</evidence>
<protein>
    <submittedName>
        <fullName evidence="3">Helicase RepA family protein</fullName>
    </submittedName>
</protein>
<feature type="compositionally biased region" description="Acidic residues" evidence="1">
    <location>
        <begin position="445"/>
        <end position="455"/>
    </location>
</feature>
<dbReference type="SUPFAM" id="SSF52540">
    <property type="entry name" value="P-loop containing nucleoside triphosphate hydrolases"/>
    <property type="match status" value="1"/>
</dbReference>
<feature type="domain" description="AAA+ ATPase" evidence="2">
    <location>
        <begin position="59"/>
        <end position="246"/>
    </location>
</feature>
<dbReference type="RefSeq" id="WP_260277661.1">
    <property type="nucleotide sequence ID" value="NZ_JANAVZ010000007.1"/>
</dbReference>